<comment type="caution">
    <text evidence="1">The sequence shown here is derived from an EMBL/GenBank/DDBJ whole genome shotgun (WGS) entry which is preliminary data.</text>
</comment>
<name>A0ACB9EMP5_ARCLA</name>
<reference evidence="2" key="1">
    <citation type="journal article" date="2022" name="Mol. Ecol. Resour.">
        <title>The genomes of chicory, endive, great burdock and yacon provide insights into Asteraceae palaeo-polyploidization history and plant inulin production.</title>
        <authorList>
            <person name="Fan W."/>
            <person name="Wang S."/>
            <person name="Wang H."/>
            <person name="Wang A."/>
            <person name="Jiang F."/>
            <person name="Liu H."/>
            <person name="Zhao H."/>
            <person name="Xu D."/>
            <person name="Zhang Y."/>
        </authorList>
    </citation>
    <scope>NUCLEOTIDE SEQUENCE [LARGE SCALE GENOMIC DNA]</scope>
    <source>
        <strain evidence="2">cv. Niubang</strain>
    </source>
</reference>
<dbReference type="EMBL" id="CM042048">
    <property type="protein sequence ID" value="KAI3759717.1"/>
    <property type="molecule type" value="Genomic_DNA"/>
</dbReference>
<evidence type="ECO:0000313" key="2">
    <source>
        <dbReference type="Proteomes" id="UP001055879"/>
    </source>
</evidence>
<proteinExistence type="predicted"/>
<evidence type="ECO:0000313" key="1">
    <source>
        <dbReference type="EMBL" id="KAI3759717.1"/>
    </source>
</evidence>
<accession>A0ACB9EMP5</accession>
<sequence>MEDFNNNFNGGNNENELNPQMASKLKKQSPSKNFMSPTISAANKTTFPKMKILAERNQTQTLDVVEQTSLLTPSNLDPKAVNFNVLEAIDDDVEKDFVGKLCLQPYDPIKNYLSPRPKFLRYNPNRRRKIFNKDCVKSSSSSFDSDSQQESVEEVDLIDKEDDTSSCCQKESFEEVKDLIDQKGEGENEEEEEDEMIEFEEDKDKDCGLKGFLKFLIVGIVLISITQFICSMNSHTLYSHDLEAELGFKKGLNLSIEVGDPMRESGFMVGRLKELGVNDDHEELDAVETIEELGEVAIEEVELLQGLGDHQVELLQGLGDLDDEVENDEIDVIQDDDDQLQLIEILQEDEIGESEVMEIPNVEGEIEVLDQDFNQDGVIDDVETTNVLIGLVGFDLIVAVLIGVSLLVLTSFGVVHHSKWMQMKQPSSHVATTMVANENLVAEKEDIKNPEPSPSFANPVSLVENPMPEDVSKEISGVHAPTVELLGEFVFGAEVTSSSFRSNDTKSDTISASARPTAVSSGQTRSSHIETPIGDSLRNTAEKTAKKPRRKIAEVAPSPVRRSSRIQNRPATMSRESNRHHLVLTVK</sequence>
<reference evidence="1 2" key="2">
    <citation type="journal article" date="2022" name="Mol. Ecol. Resour.">
        <title>The genomes of chicory, endive, great burdock and yacon provide insights into Asteraceae paleo-polyploidization history and plant inulin production.</title>
        <authorList>
            <person name="Fan W."/>
            <person name="Wang S."/>
            <person name="Wang H."/>
            <person name="Wang A."/>
            <person name="Jiang F."/>
            <person name="Liu H."/>
            <person name="Zhao H."/>
            <person name="Xu D."/>
            <person name="Zhang Y."/>
        </authorList>
    </citation>
    <scope>NUCLEOTIDE SEQUENCE [LARGE SCALE GENOMIC DNA]</scope>
    <source>
        <strain evidence="2">cv. Niubang</strain>
    </source>
</reference>
<gene>
    <name evidence="1" type="ORF">L6452_07730</name>
</gene>
<dbReference type="Proteomes" id="UP001055879">
    <property type="component" value="Linkage Group LG02"/>
</dbReference>
<organism evidence="1 2">
    <name type="scientific">Arctium lappa</name>
    <name type="common">Greater burdock</name>
    <name type="synonym">Lappa major</name>
    <dbReference type="NCBI Taxonomy" id="4217"/>
    <lineage>
        <taxon>Eukaryota</taxon>
        <taxon>Viridiplantae</taxon>
        <taxon>Streptophyta</taxon>
        <taxon>Embryophyta</taxon>
        <taxon>Tracheophyta</taxon>
        <taxon>Spermatophyta</taxon>
        <taxon>Magnoliopsida</taxon>
        <taxon>eudicotyledons</taxon>
        <taxon>Gunneridae</taxon>
        <taxon>Pentapetalae</taxon>
        <taxon>asterids</taxon>
        <taxon>campanulids</taxon>
        <taxon>Asterales</taxon>
        <taxon>Asteraceae</taxon>
        <taxon>Carduoideae</taxon>
        <taxon>Cardueae</taxon>
        <taxon>Arctiinae</taxon>
        <taxon>Arctium</taxon>
    </lineage>
</organism>
<keyword evidence="2" id="KW-1185">Reference proteome</keyword>
<protein>
    <submittedName>
        <fullName evidence="1">Uncharacterized protein</fullName>
    </submittedName>
</protein>